<evidence type="ECO:0000313" key="6">
    <source>
        <dbReference type="EMBL" id="MBU3849848.1"/>
    </source>
</evidence>
<feature type="domain" description="MPN" evidence="4">
    <location>
        <begin position="1612"/>
        <end position="1740"/>
    </location>
</feature>
<dbReference type="GO" id="GO:0008237">
    <property type="term" value="F:metallopeptidase activity"/>
    <property type="evidence" value="ECO:0007669"/>
    <property type="project" value="UniProtKB-KW"/>
</dbReference>
<evidence type="ECO:0000256" key="3">
    <source>
        <dbReference type="SAM" id="MobiDB-lite"/>
    </source>
</evidence>
<evidence type="ECO:0000256" key="1">
    <source>
        <dbReference type="ARBA" id="ARBA00007227"/>
    </source>
</evidence>
<dbReference type="Pfam" id="PF18819">
    <property type="entry name" value="MuF_C"/>
    <property type="match status" value="1"/>
</dbReference>
<dbReference type="PROSITE" id="PS50249">
    <property type="entry name" value="MPN"/>
    <property type="match status" value="1"/>
</dbReference>
<dbReference type="Gene3D" id="1.10.260.40">
    <property type="entry name" value="lambda repressor-like DNA-binding domains"/>
    <property type="match status" value="1"/>
</dbReference>
<dbReference type="Pfam" id="PF01381">
    <property type="entry name" value="HTH_3"/>
    <property type="match status" value="1"/>
</dbReference>
<feature type="compositionally biased region" description="Polar residues" evidence="3">
    <location>
        <begin position="29"/>
        <end position="54"/>
    </location>
</feature>
<dbReference type="Pfam" id="PF06114">
    <property type="entry name" value="Peptidase_M78"/>
    <property type="match status" value="1"/>
</dbReference>
<reference evidence="6" key="1">
    <citation type="journal article" date="2021" name="PeerJ">
        <title>Extensive microbial diversity within the chicken gut microbiome revealed by metagenomics and culture.</title>
        <authorList>
            <person name="Gilroy R."/>
            <person name="Ravi A."/>
            <person name="Getino M."/>
            <person name="Pursley I."/>
            <person name="Horton D.L."/>
            <person name="Alikhan N.F."/>
            <person name="Baker D."/>
            <person name="Gharbi K."/>
            <person name="Hall N."/>
            <person name="Watson M."/>
            <person name="Adriaenssens E.M."/>
            <person name="Foster-Nyarko E."/>
            <person name="Jarju S."/>
            <person name="Secka A."/>
            <person name="Antonio M."/>
            <person name="Oren A."/>
            <person name="Chaudhuri R.R."/>
            <person name="La Ragione R."/>
            <person name="Hildebrand F."/>
            <person name="Pallen M.J."/>
        </authorList>
    </citation>
    <scope>NUCLEOTIDE SEQUENCE</scope>
    <source>
        <strain evidence="6">Gambia15-2214</strain>
    </source>
</reference>
<dbReference type="Proteomes" id="UP000823914">
    <property type="component" value="Unassembled WGS sequence"/>
</dbReference>
<dbReference type="InterPro" id="IPR001387">
    <property type="entry name" value="Cro/C1-type_HTH"/>
</dbReference>
<evidence type="ECO:0000313" key="7">
    <source>
        <dbReference type="Proteomes" id="UP000823914"/>
    </source>
</evidence>
<accession>A0A9E2L1E6</accession>
<feature type="domain" description="HTH cro/C1-type" evidence="5">
    <location>
        <begin position="456"/>
        <end position="510"/>
    </location>
</feature>
<evidence type="ECO:0000256" key="2">
    <source>
        <dbReference type="ARBA" id="ARBA00023049"/>
    </source>
</evidence>
<dbReference type="SUPFAM" id="SSF47413">
    <property type="entry name" value="lambda repressor-like DNA-binding domains"/>
    <property type="match status" value="1"/>
</dbReference>
<dbReference type="EMBL" id="JAHLFV010000114">
    <property type="protein sequence ID" value="MBU3849848.1"/>
    <property type="molecule type" value="Genomic_DNA"/>
</dbReference>
<reference evidence="6" key="2">
    <citation type="submission" date="2021-04" db="EMBL/GenBank/DDBJ databases">
        <authorList>
            <person name="Gilroy R."/>
        </authorList>
    </citation>
    <scope>NUCLEOTIDE SEQUENCE</scope>
    <source>
        <strain evidence="6">Gambia15-2214</strain>
    </source>
</reference>
<dbReference type="InterPro" id="IPR037518">
    <property type="entry name" value="MPN"/>
</dbReference>
<feature type="compositionally biased region" description="Basic and acidic residues" evidence="3">
    <location>
        <begin position="1320"/>
        <end position="1338"/>
    </location>
</feature>
<dbReference type="PROSITE" id="PS50943">
    <property type="entry name" value="HTH_CROC1"/>
    <property type="match status" value="1"/>
</dbReference>
<dbReference type="CDD" id="cd00093">
    <property type="entry name" value="HTH_XRE"/>
    <property type="match status" value="1"/>
</dbReference>
<dbReference type="InterPro" id="IPR010359">
    <property type="entry name" value="IrrE_HExxH"/>
</dbReference>
<feature type="region of interest" description="Disordered" evidence="3">
    <location>
        <begin position="1320"/>
        <end position="1343"/>
    </location>
</feature>
<name>A0A9E2L1E6_9SPIR</name>
<dbReference type="InterPro" id="IPR010982">
    <property type="entry name" value="Lambda_DNA-bd_dom_sf"/>
</dbReference>
<keyword evidence="2" id="KW-0378">Hydrolase</keyword>
<comment type="caution">
    <text evidence="6">The sequence shown here is derived from an EMBL/GenBank/DDBJ whole genome shotgun (WGS) entry which is preliminary data.</text>
</comment>
<dbReference type="Gene3D" id="3.40.140.10">
    <property type="entry name" value="Cytidine Deaminase, domain 2"/>
    <property type="match status" value="1"/>
</dbReference>
<sequence>MAKDYFISTIAQEHIAKENGVQESESERAQSNQLNNESPLRSLSGDSDTSNIPQNEEKSSGKANDSFKGTNVERAVEKYASESILKSVRKRVNINTFCSKDTNKYLINGVYYDEGKKVATNGKYLLVEDAEYPESYEGKIIADKKHKAALEKGYEKKKAEYEKKLAAAKVSGEGTMEYIEARKSDPGEPFVNENGEVKGPYPNYKNVIPDTSSKNYSDITDDFNTNIDKIEKLAYMGKKLEGITKEPTRIKIFGTYFDSSQISDILCVAKNKGGLTGVHFFDEPKATKVAVFEGKGFKVVVMPMRYEYGDNYLDVASGNYEGNQSDEVKDFLKGDADREQRKRKEKKIAEENEKIIEEGIESMQVNGGRSDAAMEADYEYEQFPAPEMEETEEETFGFENFTAEALLHLAEISPEAYESLKKEYEQRTGLSADEYLKKAGDKERQEKKESLISQRLKSLLEAQEMTIQELAIKAGVTEAAMLRYINGERIPRGAILLNVANAFGVSVDQITGKEFPFTVGEEIPLDTFTSSYGGENWIIEKINENNVQLGRSTDNIVIQHEGKVMSKEDFLEAVQAIHPELVNTVVEKNPPEQKPDIATSFVLEKLKSVGIEVITDKNEFEKILEYESVLQKMATSNINTQNYFTATEVAKSNFAAQLDRYAHTDIKNPLELIDIGNITPVMKLIGIPDLPIKITLGVITKALREEPLGYNEVHGHGLTFEDLKMLPQLLADPIMIFKSDSPTRKIKDSYVFFTEHKDFRGRSIIVPLAVNQKYGRLVINKITSIYGRNHEIRYVKDNIVRGNLVYFDKKRSLEWERECKVQFLTQVLPKQGHMSSILTKERLVNFISSRQLMISDGTTYGFAYNGKIYLNPDFLNSNVAVHEYTHLWDKYIQNTNPELWERGKEAFKKTSLWEQVKNDPSYTDITGDDDLILSECHARICGEIAQSVLEKIAQEDGQIAKDAVIDWDKETWTYIAQNFTQDIASFIEVKDFMNLPIKDLMNEKIISYEQVTPAKENDKNKSDNLEAEKQLLSQFMPPEQLFTTLDLLAGEEGSFFAGKIKEIATAIEKAPKIYETDGMKEHPVILRYFHPTGTETLVCEIGMNGEAFGYQVINGDWVNSEFGYLDINEIKNIPGMEIDFHFPENMSIERWLYTQAPEHFRQYADLFEQPTQESPVPYPVQEQLNQQSPAIEIAFDPQHQPVKDNNISEVNGQDQTETQFFSQSFNLEGKTSTEKVKEITEKLKTGVNEIFESGQYEQYLKVMSKFHDYSTNNTILIALQRPDATRVAGFTTWKNEFQRSVKKGEKGIKILAPMFFKKEHQEKDVTDSETHSSENHEQEENEEQIITRFKVVNVFDICQTEGKELPGLGVDALKGDVEHYEAFYHSLEKTSPVPMAFEAIKDASHGYYDLVDKRIAIKAGLSQLQTIKTAIHEIAHATLHADKNSNTDRSTAEVQAESIAYTVCSYYGLDTSDYSFGYVAGWSRGKEIKELKDSLEIIRKTSSQIITDIDKHFSQIQEKQVIKEKQKTAFAQLELFSREELSNTPSIRKLMIDQALNREHITAGKAALRKYSESVLSGKQEGLWKSFYKFKTKGVFDIVGSKITLNKEGTLTDTSWNQLHTALKIYRDKRFETFRYLFVDNKGMIKDQLTLCSYLPNRTVATLPGKNIIPNIIKHAEETQTRIILAHNHPSGSTSPSFEDVLTTQKLKRIFTNSRGKSLLLGHIILDHDTAEIYDNSKANWYTIQTNKTNKDPLTKNDPLAKTELYSSLLLNSVCRQINETDTWKAKGFVPLVFVSGDKKVSAIKMYPESFFAGSQEDVLKELQHIGSQTGSNWCFPIVQNRKDISQNCTKNIRRLFEKKCFMDYMIEKEIGTELNSSYGGGIFDAISAEERQKRIKIESTFCLDKNNNTIATNTGVLICNEENEVKENTLPEKLFTTKEIKSGQSHTGILKESYLVSQNFFPPMTEKDGTISIYCSSKDLNMPVYALNPNEPVKVNMTKKQVAVLLDTAIKTHILKVKNTKDFKIILPEKSNPNPDFAKMLMSVTPGISYEGIKKEYNKIFNSVSKEMNALRIQVCKSQSPSRPLPPKRVYSGGMEY</sequence>
<keyword evidence="2" id="KW-0482">Metalloprotease</keyword>
<dbReference type="SMART" id="SM00530">
    <property type="entry name" value="HTH_XRE"/>
    <property type="match status" value="1"/>
</dbReference>
<evidence type="ECO:0000259" key="5">
    <source>
        <dbReference type="PROSITE" id="PS50943"/>
    </source>
</evidence>
<comment type="similarity">
    <text evidence="1">Belongs to the short-chain fatty acyl-CoA assimilation regulator (ScfR) family.</text>
</comment>
<dbReference type="InterPro" id="IPR013610">
    <property type="entry name" value="ArdC_N"/>
</dbReference>
<protein>
    <submittedName>
        <fullName evidence="6">Helix-turn-helix domain-containing protein</fullName>
    </submittedName>
</protein>
<keyword evidence="2" id="KW-0645">Protease</keyword>
<organism evidence="6 7">
    <name type="scientific">Candidatus Treponema excrementipullorum</name>
    <dbReference type="NCBI Taxonomy" id="2838768"/>
    <lineage>
        <taxon>Bacteria</taxon>
        <taxon>Pseudomonadati</taxon>
        <taxon>Spirochaetota</taxon>
        <taxon>Spirochaetia</taxon>
        <taxon>Spirochaetales</taxon>
        <taxon>Treponemataceae</taxon>
        <taxon>Treponema</taxon>
    </lineage>
</organism>
<dbReference type="InterPro" id="IPR025657">
    <property type="entry name" value="RadC_JAB"/>
</dbReference>
<dbReference type="PROSITE" id="PS01302">
    <property type="entry name" value="UPF0758"/>
    <property type="match status" value="1"/>
</dbReference>
<proteinExistence type="inferred from homology"/>
<evidence type="ECO:0000259" key="4">
    <source>
        <dbReference type="PROSITE" id="PS50249"/>
    </source>
</evidence>
<gene>
    <name evidence="6" type="ORF">IAA16_04715</name>
</gene>
<dbReference type="Pfam" id="PF04002">
    <property type="entry name" value="RadC"/>
    <property type="match status" value="1"/>
</dbReference>
<dbReference type="GO" id="GO:0003697">
    <property type="term" value="F:single-stranded DNA binding"/>
    <property type="evidence" value="ECO:0007669"/>
    <property type="project" value="InterPro"/>
</dbReference>
<dbReference type="InterPro" id="IPR041131">
    <property type="entry name" value="MuF_C"/>
</dbReference>
<dbReference type="InterPro" id="IPR020891">
    <property type="entry name" value="UPF0758_CS"/>
</dbReference>
<dbReference type="Pfam" id="PF08401">
    <property type="entry name" value="ArdcN"/>
    <property type="match status" value="1"/>
</dbReference>
<feature type="region of interest" description="Disordered" evidence="3">
    <location>
        <begin position="17"/>
        <end position="69"/>
    </location>
</feature>